<dbReference type="EMBL" id="CANHGI010000005">
    <property type="protein sequence ID" value="CAI5450955.1"/>
    <property type="molecule type" value="Genomic_DNA"/>
</dbReference>
<dbReference type="Proteomes" id="UP001152747">
    <property type="component" value="Unassembled WGS sequence"/>
</dbReference>
<dbReference type="OrthoDB" id="191601at2759"/>
<dbReference type="GO" id="GO:0009306">
    <property type="term" value="P:protein secretion"/>
    <property type="evidence" value="ECO:0007669"/>
    <property type="project" value="TreeGrafter"/>
</dbReference>
<dbReference type="PANTHER" id="PTHR17985:SF8">
    <property type="entry name" value="TRANSPORT AND GOLGI ORGANIZATION PROTEIN 2 HOMOLOG"/>
    <property type="match status" value="1"/>
</dbReference>
<dbReference type="Pfam" id="PF05742">
    <property type="entry name" value="TANGO2"/>
    <property type="match status" value="1"/>
</dbReference>
<evidence type="ECO:0000313" key="2">
    <source>
        <dbReference type="Proteomes" id="UP001152747"/>
    </source>
</evidence>
<gene>
    <name evidence="1" type="ORF">CAMP_LOCUS13592</name>
</gene>
<sequence length="276" mass="31976">MCIGFIKLGKPGDRYKLIVLNNRDEDLNRETSKLDWNDQKTILGGTDQADECKGTWLAINKNGKIGMLLSITQPKNQKMTNCPSRGQICHQYLNTNNSHLFFETLLKNSQIFNGFQFVGIERNEKTGEYSEVLSLANKYVEDVEVIRNYDSIQVYSNSPTNIPFKKVLRGENIFEECLADSENMETFEIFENLVEQVAKNKTRHLPDSQIQLQTGYSETMYAPLSSIFVEFPSGLEYGTRCHTVIIIDKFDKVTVFERRRENGKWLDEMKEFEIYE</sequence>
<dbReference type="AlphaFoldDB" id="A0A9P1N4H1"/>
<evidence type="ECO:0008006" key="3">
    <source>
        <dbReference type="Google" id="ProtNLM"/>
    </source>
</evidence>
<organism evidence="1 2">
    <name type="scientific">Caenorhabditis angaria</name>
    <dbReference type="NCBI Taxonomy" id="860376"/>
    <lineage>
        <taxon>Eukaryota</taxon>
        <taxon>Metazoa</taxon>
        <taxon>Ecdysozoa</taxon>
        <taxon>Nematoda</taxon>
        <taxon>Chromadorea</taxon>
        <taxon>Rhabditida</taxon>
        <taxon>Rhabditina</taxon>
        <taxon>Rhabditomorpha</taxon>
        <taxon>Rhabditoidea</taxon>
        <taxon>Rhabditidae</taxon>
        <taxon>Peloderinae</taxon>
        <taxon>Caenorhabditis</taxon>
    </lineage>
</organism>
<accession>A0A9P1N4H1</accession>
<dbReference type="GO" id="GO:0005794">
    <property type="term" value="C:Golgi apparatus"/>
    <property type="evidence" value="ECO:0007669"/>
    <property type="project" value="TreeGrafter"/>
</dbReference>
<dbReference type="GO" id="GO:0007030">
    <property type="term" value="P:Golgi organization"/>
    <property type="evidence" value="ECO:0007669"/>
    <property type="project" value="TreeGrafter"/>
</dbReference>
<evidence type="ECO:0000313" key="1">
    <source>
        <dbReference type="EMBL" id="CAI5450955.1"/>
    </source>
</evidence>
<proteinExistence type="predicted"/>
<name>A0A9P1N4H1_9PELO</name>
<protein>
    <recommendedName>
        <fullName evidence="3">Transport and Golgi organization protein 2</fullName>
    </recommendedName>
</protein>
<dbReference type="PANTHER" id="PTHR17985">
    <property type="entry name" value="SER/THR-RICH PROTEIN T10 IN DGCR REGION"/>
    <property type="match status" value="1"/>
</dbReference>
<comment type="caution">
    <text evidence="1">The sequence shown here is derived from an EMBL/GenBank/DDBJ whole genome shotgun (WGS) entry which is preliminary data.</text>
</comment>
<reference evidence="1" key="1">
    <citation type="submission" date="2022-11" db="EMBL/GenBank/DDBJ databases">
        <authorList>
            <person name="Kikuchi T."/>
        </authorList>
    </citation>
    <scope>NUCLEOTIDE SEQUENCE</scope>
    <source>
        <strain evidence="1">PS1010</strain>
    </source>
</reference>
<keyword evidence="2" id="KW-1185">Reference proteome</keyword>
<dbReference type="InterPro" id="IPR008551">
    <property type="entry name" value="TANGO2"/>
</dbReference>